<keyword evidence="1" id="KW-0812">Transmembrane</keyword>
<dbReference type="Proteomes" id="UP000070544">
    <property type="component" value="Unassembled WGS sequence"/>
</dbReference>
<evidence type="ECO:0000256" key="1">
    <source>
        <dbReference type="SAM" id="Phobius"/>
    </source>
</evidence>
<name>A0A139ALW3_GONPJ</name>
<sequence>MSAASRPPGGVNIGALGGQAAKQALRRKMEILCGIILTIPVGNHRHRLRFADSVRSRSPSPRPGMPVVRTVDEERVPTTLSVVDKFDWSTELDNVGYWEEHIKTLLLEQDTELASQLGNVVRVSWKPEGARQPESVTVLWKPAAQEAQKIKEISAAAEMIEDHMGPQPKASIINEVAEKATKLKLSRLTGRTVVVQLPPKGEVRFMIKSATTESSKSHIATPPSTNPNPQNQVIVQTHMVDREVTWVLEPQGYCPWNDALLGLSLWDQKMRDFLAEIFPELEPQEFPKAQVVQKHPDNDTVTVSFKCPGPLAHCLVLQPVLPAIESTGYIPTPALVDQRIKVTIGGTSISGESTECTFKVDKAAISESQPHQLGIIRMDLSHNAGHEIPSTPSNTSALLNIETWKQILWTLLRDAVLPVAAAKTFGTMVGTFFAGSTVLVALTIVGGCIVGISLALQVAENIPEWGKEALKRGLFKSQKGVDMLVVVTYTLAGAVVGGIVLTAVIALAPIVASSVAISATVSSAATVAGSMAGSGVGARIGLSKVASNANVIHKSER</sequence>
<protein>
    <submittedName>
        <fullName evidence="2">Uncharacterized protein</fullName>
    </submittedName>
</protein>
<keyword evidence="3" id="KW-1185">Reference proteome</keyword>
<evidence type="ECO:0000313" key="2">
    <source>
        <dbReference type="EMBL" id="KXS17493.1"/>
    </source>
</evidence>
<feature type="transmembrane region" description="Helical" evidence="1">
    <location>
        <begin position="432"/>
        <end position="459"/>
    </location>
</feature>
<accession>A0A139ALW3</accession>
<gene>
    <name evidence="2" type="ORF">M427DRAFT_54437</name>
</gene>
<organism evidence="2 3">
    <name type="scientific">Gonapodya prolifera (strain JEL478)</name>
    <name type="common">Monoblepharis prolifera</name>
    <dbReference type="NCBI Taxonomy" id="1344416"/>
    <lineage>
        <taxon>Eukaryota</taxon>
        <taxon>Fungi</taxon>
        <taxon>Fungi incertae sedis</taxon>
        <taxon>Chytridiomycota</taxon>
        <taxon>Chytridiomycota incertae sedis</taxon>
        <taxon>Monoblepharidomycetes</taxon>
        <taxon>Monoblepharidales</taxon>
        <taxon>Gonapodyaceae</taxon>
        <taxon>Gonapodya</taxon>
    </lineage>
</organism>
<keyword evidence="1" id="KW-0472">Membrane</keyword>
<keyword evidence="1" id="KW-1133">Transmembrane helix</keyword>
<dbReference type="AlphaFoldDB" id="A0A139ALW3"/>
<proteinExistence type="predicted"/>
<dbReference type="EMBL" id="KQ965746">
    <property type="protein sequence ID" value="KXS17493.1"/>
    <property type="molecule type" value="Genomic_DNA"/>
</dbReference>
<reference evidence="2 3" key="1">
    <citation type="journal article" date="2015" name="Genome Biol. Evol.">
        <title>Phylogenomic analyses indicate that early fungi evolved digesting cell walls of algal ancestors of land plants.</title>
        <authorList>
            <person name="Chang Y."/>
            <person name="Wang S."/>
            <person name="Sekimoto S."/>
            <person name="Aerts A.L."/>
            <person name="Choi C."/>
            <person name="Clum A."/>
            <person name="LaButti K.M."/>
            <person name="Lindquist E.A."/>
            <person name="Yee Ngan C."/>
            <person name="Ohm R.A."/>
            <person name="Salamov A.A."/>
            <person name="Grigoriev I.V."/>
            <person name="Spatafora J.W."/>
            <person name="Berbee M.L."/>
        </authorList>
    </citation>
    <scope>NUCLEOTIDE SEQUENCE [LARGE SCALE GENOMIC DNA]</scope>
    <source>
        <strain evidence="2 3">JEL478</strain>
    </source>
</reference>
<feature type="transmembrane region" description="Helical" evidence="1">
    <location>
        <begin position="480"/>
        <end position="508"/>
    </location>
</feature>
<evidence type="ECO:0000313" key="3">
    <source>
        <dbReference type="Proteomes" id="UP000070544"/>
    </source>
</evidence>